<evidence type="ECO:0000256" key="2">
    <source>
        <dbReference type="ARBA" id="ARBA00022803"/>
    </source>
</evidence>
<feature type="repeat" description="TPR" evidence="3">
    <location>
        <begin position="170"/>
        <end position="203"/>
    </location>
</feature>
<feature type="repeat" description="TPR" evidence="3">
    <location>
        <begin position="101"/>
        <end position="134"/>
    </location>
</feature>
<dbReference type="STRING" id="1236989.JCM15548_1817"/>
<dbReference type="SUPFAM" id="SSF81901">
    <property type="entry name" value="HCP-like"/>
    <property type="match status" value="1"/>
</dbReference>
<gene>
    <name evidence="4" type="ORF">JCM15548_1817</name>
</gene>
<comment type="caution">
    <text evidence="4">The sequence shown here is derived from an EMBL/GenBank/DDBJ whole genome shotgun (WGS) entry which is preliminary data.</text>
</comment>
<dbReference type="AlphaFoldDB" id="A0A0E9LTV9"/>
<dbReference type="Pfam" id="PF00515">
    <property type="entry name" value="TPR_1"/>
    <property type="match status" value="1"/>
</dbReference>
<name>A0A0E9LTV9_9BACT</name>
<accession>A0A0E9LTV9</accession>
<dbReference type="Gene3D" id="1.25.40.10">
    <property type="entry name" value="Tetratricopeptide repeat domain"/>
    <property type="match status" value="3"/>
</dbReference>
<dbReference type="PROSITE" id="PS50293">
    <property type="entry name" value="TPR_REGION"/>
    <property type="match status" value="1"/>
</dbReference>
<evidence type="ECO:0000313" key="4">
    <source>
        <dbReference type="EMBL" id="GAO28694.1"/>
    </source>
</evidence>
<dbReference type="InterPro" id="IPR011990">
    <property type="entry name" value="TPR-like_helical_dom_sf"/>
</dbReference>
<dbReference type="Proteomes" id="UP000032900">
    <property type="component" value="Unassembled WGS sequence"/>
</dbReference>
<dbReference type="RefSeq" id="WP_062122453.1">
    <property type="nucleotide sequence ID" value="NZ_BAZW01000004.1"/>
</dbReference>
<dbReference type="EMBL" id="BAZW01000004">
    <property type="protein sequence ID" value="GAO28694.1"/>
    <property type="molecule type" value="Genomic_DNA"/>
</dbReference>
<dbReference type="PANTHER" id="PTHR45586">
    <property type="entry name" value="TPR REPEAT-CONTAINING PROTEIN PA4667"/>
    <property type="match status" value="1"/>
</dbReference>
<organism evidence="4 5">
    <name type="scientific">Geofilum rubicundum JCM 15548</name>
    <dbReference type="NCBI Taxonomy" id="1236989"/>
    <lineage>
        <taxon>Bacteria</taxon>
        <taxon>Pseudomonadati</taxon>
        <taxon>Bacteroidota</taxon>
        <taxon>Bacteroidia</taxon>
        <taxon>Marinilabiliales</taxon>
        <taxon>Marinilabiliaceae</taxon>
        <taxon>Geofilum</taxon>
    </lineage>
</organism>
<dbReference type="PROSITE" id="PS50005">
    <property type="entry name" value="TPR"/>
    <property type="match status" value="3"/>
</dbReference>
<dbReference type="Pfam" id="PF13432">
    <property type="entry name" value="TPR_16"/>
    <property type="match status" value="1"/>
</dbReference>
<evidence type="ECO:0000256" key="3">
    <source>
        <dbReference type="PROSITE-ProRule" id="PRU00339"/>
    </source>
</evidence>
<feature type="repeat" description="TPR" evidence="3">
    <location>
        <begin position="204"/>
        <end position="237"/>
    </location>
</feature>
<dbReference type="SMART" id="SM00028">
    <property type="entry name" value="TPR"/>
    <property type="match status" value="7"/>
</dbReference>
<keyword evidence="5" id="KW-1185">Reference proteome</keyword>
<proteinExistence type="predicted"/>
<dbReference type="PANTHER" id="PTHR45586:SF1">
    <property type="entry name" value="LIPOPOLYSACCHARIDE ASSEMBLY PROTEIN B"/>
    <property type="match status" value="1"/>
</dbReference>
<dbReference type="Pfam" id="PF13174">
    <property type="entry name" value="TPR_6"/>
    <property type="match status" value="1"/>
</dbReference>
<dbReference type="OrthoDB" id="9803982at2"/>
<reference evidence="4 5" key="1">
    <citation type="journal article" date="2015" name="Microbes Environ.">
        <title>Distribution and evolution of nitrogen fixation genes in the phylum bacteroidetes.</title>
        <authorList>
            <person name="Inoue J."/>
            <person name="Oshima K."/>
            <person name="Suda W."/>
            <person name="Sakamoto M."/>
            <person name="Iino T."/>
            <person name="Noda S."/>
            <person name="Hongoh Y."/>
            <person name="Hattori M."/>
            <person name="Ohkuma M."/>
        </authorList>
    </citation>
    <scope>NUCLEOTIDE SEQUENCE [LARGE SCALE GENOMIC DNA]</scope>
    <source>
        <strain evidence="4">JCM 15548</strain>
    </source>
</reference>
<sequence>MHESWQTNYNDIKEEIERFELMESGEKTFYFDVHTIENIFDFYTDKFQFDKAERVLLIGIHQHPDATSLQAKQAILLMEKGDDPTAIRLMERLIRVEQSNPEMFLNLGLAYLRNNRVSESIQFFKRSLEQSFDEREEILLDIAVYLNQQDQYKQTISFLKPGCKAYPFNESLLFELAYAYDKEGNVVKGRETYEQLLSLNPFSENAWYNLGILFIKNEEYDNAIACYDYTLALNPEHAEALFNKANSLVSMGQPLEAIDYYIEYISFGYDPLLPYHYIADCYDQTGNHEMALRFYRLTVKADFMYMPAWLNYLAHLINHSLVDEALIASDEALKHFSEVGEIWYLRARVLLLNGDFNGALPALQFCFEEDPDSLRNIYELYQVQKTVSPRKKSERMIKNWVKSYPDSPAVHYLATSFYLLEERDLNQAAYHLEIALSENADEYDFFIDLFPKIEKMIIKSKKLSTILDNNPPYEF</sequence>
<dbReference type="InterPro" id="IPR051012">
    <property type="entry name" value="CellSynth/LPSAsmb/PSIAsmb"/>
</dbReference>
<evidence type="ECO:0000313" key="5">
    <source>
        <dbReference type="Proteomes" id="UP000032900"/>
    </source>
</evidence>
<evidence type="ECO:0000256" key="1">
    <source>
        <dbReference type="ARBA" id="ARBA00022737"/>
    </source>
</evidence>
<dbReference type="Pfam" id="PF13181">
    <property type="entry name" value="TPR_8"/>
    <property type="match status" value="1"/>
</dbReference>
<keyword evidence="1" id="KW-0677">Repeat</keyword>
<keyword evidence="2 3" id="KW-0802">TPR repeat</keyword>
<dbReference type="SUPFAM" id="SSF48452">
    <property type="entry name" value="TPR-like"/>
    <property type="match status" value="1"/>
</dbReference>
<protein>
    <submittedName>
        <fullName evidence="4">FOG protein containing TPR repeat</fullName>
    </submittedName>
</protein>
<dbReference type="InterPro" id="IPR019734">
    <property type="entry name" value="TPR_rpt"/>
</dbReference>